<dbReference type="PANTHER" id="PTHR24180:SF45">
    <property type="entry name" value="POLY [ADP-RIBOSE] POLYMERASE TANKYRASE"/>
    <property type="match status" value="1"/>
</dbReference>
<dbReference type="InterPro" id="IPR002110">
    <property type="entry name" value="Ankyrin_rpt"/>
</dbReference>
<dbReference type="InterPro" id="IPR051637">
    <property type="entry name" value="Ank_repeat_dom-contain_49"/>
</dbReference>
<dbReference type="PANTHER" id="PTHR24180">
    <property type="entry name" value="CYCLIN-DEPENDENT KINASE INHIBITOR 2C-RELATED"/>
    <property type="match status" value="1"/>
</dbReference>
<dbReference type="PROSITE" id="PS50297">
    <property type="entry name" value="ANK_REP_REGION"/>
    <property type="match status" value="4"/>
</dbReference>
<evidence type="ECO:0000313" key="3">
    <source>
        <dbReference type="EMBL" id="SVD67067.1"/>
    </source>
</evidence>
<evidence type="ECO:0000256" key="1">
    <source>
        <dbReference type="ARBA" id="ARBA00022737"/>
    </source>
</evidence>
<keyword evidence="1" id="KW-0677">Repeat</keyword>
<protein>
    <submittedName>
        <fullName evidence="3">Uncharacterized protein</fullName>
    </submittedName>
</protein>
<dbReference type="InterPro" id="IPR036770">
    <property type="entry name" value="Ankyrin_rpt-contain_sf"/>
</dbReference>
<dbReference type="Gene3D" id="1.25.40.20">
    <property type="entry name" value="Ankyrin repeat-containing domain"/>
    <property type="match status" value="3"/>
</dbReference>
<organism evidence="3">
    <name type="scientific">marine metagenome</name>
    <dbReference type="NCBI Taxonomy" id="408172"/>
    <lineage>
        <taxon>unclassified sequences</taxon>
        <taxon>metagenomes</taxon>
        <taxon>ecological metagenomes</taxon>
    </lineage>
</organism>
<keyword evidence="2" id="KW-0040">ANK repeat</keyword>
<proteinExistence type="predicted"/>
<evidence type="ECO:0000256" key="2">
    <source>
        <dbReference type="ARBA" id="ARBA00023043"/>
    </source>
</evidence>
<name>A0A382X788_9ZZZZ</name>
<dbReference type="PRINTS" id="PR01415">
    <property type="entry name" value="ANKYRIN"/>
</dbReference>
<reference evidence="3" key="1">
    <citation type="submission" date="2018-05" db="EMBL/GenBank/DDBJ databases">
        <authorList>
            <person name="Lanie J.A."/>
            <person name="Ng W.-L."/>
            <person name="Kazmierczak K.M."/>
            <person name="Andrzejewski T.M."/>
            <person name="Davidsen T.M."/>
            <person name="Wayne K.J."/>
            <person name="Tettelin H."/>
            <person name="Glass J.I."/>
            <person name="Rusch D."/>
            <person name="Podicherti R."/>
            <person name="Tsui H.-C.T."/>
            <person name="Winkler M.E."/>
        </authorList>
    </citation>
    <scope>NUCLEOTIDE SEQUENCE</scope>
</reference>
<sequence>MGMTPLHLAVNNNQKEIVELLIAAGADVNAKRTGGATPLDATVGKPKIAALLRKHGAKHSKQFKKVKQHIAAGTNVNSALLGAAKYGQKEIAELLIANGADVNAKTDFLGATPLHHAVPTMMANHPGVAPMAHYRETVELLIDKGADVNAKRNDGKTPLALAVRWNKTEIAELLIAAGADVNADVDGLTPLHEAARNLHKEIAELLIAAGADVNAKVEVLGWTPLDATTKPRASSPRSRAILSGNTETAALLRKHGGKTAKELKAERK</sequence>
<dbReference type="SUPFAM" id="SSF48403">
    <property type="entry name" value="Ankyrin repeat"/>
    <property type="match status" value="1"/>
</dbReference>
<accession>A0A382X788</accession>
<gene>
    <name evidence="3" type="ORF">METZ01_LOCUS419921</name>
</gene>
<dbReference type="Pfam" id="PF00023">
    <property type="entry name" value="Ank"/>
    <property type="match status" value="1"/>
</dbReference>
<dbReference type="AlphaFoldDB" id="A0A382X788"/>
<dbReference type="PROSITE" id="PS50088">
    <property type="entry name" value="ANK_REPEAT"/>
    <property type="match status" value="5"/>
</dbReference>
<dbReference type="EMBL" id="UINC01165593">
    <property type="protein sequence ID" value="SVD67067.1"/>
    <property type="molecule type" value="Genomic_DNA"/>
</dbReference>
<dbReference type="Pfam" id="PF12796">
    <property type="entry name" value="Ank_2"/>
    <property type="match status" value="2"/>
</dbReference>
<dbReference type="SMART" id="SM00248">
    <property type="entry name" value="ANK"/>
    <property type="match status" value="7"/>
</dbReference>